<feature type="coiled-coil region" evidence="1">
    <location>
        <begin position="85"/>
        <end position="113"/>
    </location>
</feature>
<keyword evidence="1" id="KW-0175">Coiled coil</keyword>
<dbReference type="Pfam" id="PF10384">
    <property type="entry name" value="Scm3"/>
    <property type="match status" value="1"/>
</dbReference>
<proteinExistence type="predicted"/>
<accession>A0A4P9YIN6</accession>
<dbReference type="InterPro" id="IPR018465">
    <property type="entry name" value="Scm3/HJURP"/>
</dbReference>
<dbReference type="EMBL" id="ML005266">
    <property type="protein sequence ID" value="RKP19218.1"/>
    <property type="molecule type" value="Genomic_DNA"/>
</dbReference>
<protein>
    <submittedName>
        <fullName evidence="2">Uncharacterized protein</fullName>
    </submittedName>
</protein>
<dbReference type="GO" id="GO:0005634">
    <property type="term" value="C:nucleus"/>
    <property type="evidence" value="ECO:0007669"/>
    <property type="project" value="InterPro"/>
</dbReference>
<evidence type="ECO:0000313" key="3">
    <source>
        <dbReference type="Proteomes" id="UP000281549"/>
    </source>
</evidence>
<name>A0A4P9YIN6_ROZAC</name>
<dbReference type="Proteomes" id="UP000281549">
    <property type="component" value="Unassembled WGS sequence"/>
</dbReference>
<organism evidence="2 3">
    <name type="scientific">Rozella allomycis (strain CSF55)</name>
    <dbReference type="NCBI Taxonomy" id="988480"/>
    <lineage>
        <taxon>Eukaryota</taxon>
        <taxon>Fungi</taxon>
        <taxon>Fungi incertae sedis</taxon>
        <taxon>Cryptomycota</taxon>
        <taxon>Cryptomycota incertae sedis</taxon>
        <taxon>Rozella</taxon>
    </lineage>
</organism>
<gene>
    <name evidence="2" type="ORF">ROZALSC1DRAFT_29157</name>
</gene>
<dbReference type="AlphaFoldDB" id="A0A4P9YIN6"/>
<sequence length="229" mass="26279">MFEDPDELFNPSLEAKLNFYDKLQDIIKRYDKEFDNDDIIDLETMQVIEDNGALKGQEERPFGSFMIFNGNGESDSDDESTLSSYDNDTEANVNLLEDNANLKEKQNIDIKQEILKGQREETPEDETDFWTVGLSAKRKKEFKQSEGTKKIKPTSKKHLETPKKTNAICNEKSADQENLEKVADYQTSSKKIKNTAINDTTTPVPDPKLMRHMELLAKIHTPLRSLRTV</sequence>
<reference evidence="3" key="1">
    <citation type="journal article" date="2018" name="Nat. Microbiol.">
        <title>Leveraging single-cell genomics to expand the fungal tree of life.</title>
        <authorList>
            <person name="Ahrendt S.R."/>
            <person name="Quandt C.A."/>
            <person name="Ciobanu D."/>
            <person name="Clum A."/>
            <person name="Salamov A."/>
            <person name="Andreopoulos B."/>
            <person name="Cheng J.F."/>
            <person name="Woyke T."/>
            <person name="Pelin A."/>
            <person name="Henrissat B."/>
            <person name="Reynolds N.K."/>
            <person name="Benny G.L."/>
            <person name="Smith M.E."/>
            <person name="James T.Y."/>
            <person name="Grigoriev I.V."/>
        </authorList>
    </citation>
    <scope>NUCLEOTIDE SEQUENCE [LARGE SCALE GENOMIC DNA]</scope>
    <source>
        <strain evidence="3">CSF55</strain>
    </source>
</reference>
<dbReference type="GO" id="GO:0042393">
    <property type="term" value="F:histone binding"/>
    <property type="evidence" value="ECO:0007669"/>
    <property type="project" value="InterPro"/>
</dbReference>
<evidence type="ECO:0000313" key="2">
    <source>
        <dbReference type="EMBL" id="RKP19218.1"/>
    </source>
</evidence>
<evidence type="ECO:0000256" key="1">
    <source>
        <dbReference type="SAM" id="Coils"/>
    </source>
</evidence>